<gene>
    <name evidence="1" type="ORF">ELUMI_v1c02590</name>
</gene>
<proteinExistence type="predicted"/>
<dbReference type="Proteomes" id="UP000232063">
    <property type="component" value="Chromosome"/>
</dbReference>
<organism evidence="1 2">
    <name type="scientific">Williamsoniiplasma luminosum</name>
    <dbReference type="NCBI Taxonomy" id="214888"/>
    <lineage>
        <taxon>Bacteria</taxon>
        <taxon>Bacillati</taxon>
        <taxon>Mycoplasmatota</taxon>
        <taxon>Mollicutes</taxon>
        <taxon>Entomoplasmatales</taxon>
        <taxon>Williamsoniiplasma</taxon>
    </lineage>
</organism>
<evidence type="ECO:0000313" key="2">
    <source>
        <dbReference type="Proteomes" id="UP000232063"/>
    </source>
</evidence>
<evidence type="ECO:0000313" key="1">
    <source>
        <dbReference type="EMBL" id="ATZ16984.1"/>
    </source>
</evidence>
<keyword evidence="2" id="KW-1185">Reference proteome</keyword>
<dbReference type="AlphaFoldDB" id="A0A2K8NTA6"/>
<dbReference type="KEGG" id="elj:ELUMI_v1c02590"/>
<accession>A0A2K8NTA6</accession>
<reference evidence="1 2" key="1">
    <citation type="submission" date="2017-11" db="EMBL/GenBank/DDBJ databases">
        <title>Genome sequence of Entomoplasma luminosum PIMN-1 (ATCC 49195).</title>
        <authorList>
            <person name="Lo W.-S."/>
            <person name="Gasparich G.E."/>
            <person name="Kuo C.-H."/>
        </authorList>
    </citation>
    <scope>NUCLEOTIDE SEQUENCE [LARGE SCALE GENOMIC DNA]</scope>
    <source>
        <strain evidence="1 2">PIMN-1</strain>
    </source>
</reference>
<name>A0A2K8NTA6_9MOLU</name>
<sequence length="37" mass="4229">MLNNSESKICGLCKKVHEKHETKCANSNKTTDDKKKH</sequence>
<dbReference type="EMBL" id="CP024963">
    <property type="protein sequence ID" value="ATZ16984.1"/>
    <property type="molecule type" value="Genomic_DNA"/>
</dbReference>
<protein>
    <submittedName>
        <fullName evidence="1">Uncharacterized protein</fullName>
    </submittedName>
</protein>